<keyword evidence="13" id="KW-1185">Reference proteome</keyword>
<dbReference type="InterPro" id="IPR000871">
    <property type="entry name" value="Beta-lactam_class-A"/>
</dbReference>
<organism evidence="12 13">
    <name type="scientific">Streptococcus moroccensis</name>
    <dbReference type="NCBI Taxonomy" id="1451356"/>
    <lineage>
        <taxon>Bacteria</taxon>
        <taxon>Bacillati</taxon>
        <taxon>Bacillota</taxon>
        <taxon>Bacilli</taxon>
        <taxon>Lactobacillales</taxon>
        <taxon>Streptococcaceae</taxon>
        <taxon>Streptococcus</taxon>
    </lineage>
</organism>
<evidence type="ECO:0000256" key="1">
    <source>
        <dbReference type="ARBA" id="ARBA00003217"/>
    </source>
</evidence>
<sequence length="445" mass="48361">MKKKFISWIIALAFSLQPGVVTANSLIEITHNAGYTDALESNQPKASIIIDAKSGDVLWEDNADTLRDPASMSKMLALYLVFEAMENGKFNPDTIVTATETDQAIASIYEISNNKIVAGVDYTVAELIIATIVPSSNAATLMLANLVEPDPDAFIDLMSAKAAELGMTNTTINNGTGAVIRAFQGHYAVQRHDIYSPNETTVRDWAILTYHFVNRFPSILDYTGESYITIKAGTPYEETFKSYNYSLPDGKYALEGVNGLKTGSSPSAGFNITATAKREDQELIAVLMGVGDWSDQNGEFYRHPFLNALLEKGFSEYDYQQIAPAGKAEASGKTVTLEEPIYGTVPVGQTVDLVYADNHVTVSNGLTKVSPLVAEQQAVVAKSSGLFGFGNSDSNDTSAQTNKKGGFLQLFLGVLSAILVVIGLIYLIEKRSRKDRRGHKMKQTK</sequence>
<keyword evidence="3 10" id="KW-0732">Signal</keyword>
<keyword evidence="12" id="KW-0645">Protease</keyword>
<dbReference type="Pfam" id="PF00768">
    <property type="entry name" value="Peptidase_S11"/>
    <property type="match status" value="1"/>
</dbReference>
<feature type="chain" id="PRO_5045252072" evidence="10">
    <location>
        <begin position="24"/>
        <end position="445"/>
    </location>
</feature>
<evidence type="ECO:0000256" key="7">
    <source>
        <dbReference type="ARBA" id="ARBA00023316"/>
    </source>
</evidence>
<dbReference type="Gene3D" id="3.40.710.10">
    <property type="entry name" value="DD-peptidase/beta-lactamase superfamily"/>
    <property type="match status" value="1"/>
</dbReference>
<dbReference type="InterPro" id="IPR037091">
    <property type="entry name" value="Pen-bd_prot4_C_dom_sf"/>
</dbReference>
<evidence type="ECO:0000256" key="6">
    <source>
        <dbReference type="ARBA" id="ARBA00022984"/>
    </source>
</evidence>
<reference evidence="12 13" key="1">
    <citation type="submission" date="2023-07" db="EMBL/GenBank/DDBJ databases">
        <title>Genomic Encyclopedia of Type Strains, Phase IV (KMG-IV): sequencing the most valuable type-strain genomes for metagenomic binning, comparative biology and taxonomic classification.</title>
        <authorList>
            <person name="Goeker M."/>
        </authorList>
    </citation>
    <scope>NUCLEOTIDE SEQUENCE [LARGE SCALE GENOMIC DNA]</scope>
    <source>
        <strain evidence="12 13">DSM 105143</strain>
    </source>
</reference>
<dbReference type="InterPro" id="IPR001967">
    <property type="entry name" value="Peptidase_S11_N"/>
</dbReference>
<evidence type="ECO:0000256" key="8">
    <source>
        <dbReference type="RuleBase" id="RU004016"/>
    </source>
</evidence>
<comment type="similarity">
    <text evidence="2 8">Belongs to the peptidase S11 family.</text>
</comment>
<accession>A0ABT9YTC0</accession>
<feature type="domain" description="Peptidase S11 D-alanyl-D-alanine carboxypeptidase A N-terminal" evidence="11">
    <location>
        <begin position="43"/>
        <end position="290"/>
    </location>
</feature>
<protein>
    <submittedName>
        <fullName evidence="12">D-alanyl-D-alanine carboxypeptidase</fullName>
        <ecNumber evidence="12">3.4.16.4</ecNumber>
    </submittedName>
</protein>
<gene>
    <name evidence="12" type="ORF">J2S23_001816</name>
</gene>
<dbReference type="InterPro" id="IPR012338">
    <property type="entry name" value="Beta-lactam/transpept-like"/>
</dbReference>
<keyword evidence="5" id="KW-0133">Cell shape</keyword>
<evidence type="ECO:0000256" key="2">
    <source>
        <dbReference type="ARBA" id="ARBA00007164"/>
    </source>
</evidence>
<feature type="signal peptide" evidence="10">
    <location>
        <begin position="1"/>
        <end position="23"/>
    </location>
</feature>
<comment type="function">
    <text evidence="1">Removes C-terminal D-alanyl residues from sugar-peptide cell wall precursors.</text>
</comment>
<dbReference type="PANTHER" id="PTHR35333">
    <property type="entry name" value="BETA-LACTAMASE"/>
    <property type="match status" value="1"/>
</dbReference>
<dbReference type="InterPro" id="IPR018044">
    <property type="entry name" value="Peptidase_S11"/>
</dbReference>
<dbReference type="SUPFAM" id="SSF69189">
    <property type="entry name" value="Penicillin-binding protein associated domain"/>
    <property type="match status" value="1"/>
</dbReference>
<dbReference type="InterPro" id="IPR015956">
    <property type="entry name" value="Peniciliin-bd_prot_C_sf"/>
</dbReference>
<dbReference type="SUPFAM" id="SSF56601">
    <property type="entry name" value="beta-lactamase/transpeptidase-like"/>
    <property type="match status" value="1"/>
</dbReference>
<keyword evidence="9" id="KW-0472">Membrane</keyword>
<feature type="transmembrane region" description="Helical" evidence="9">
    <location>
        <begin position="407"/>
        <end position="428"/>
    </location>
</feature>
<keyword evidence="9" id="KW-0812">Transmembrane</keyword>
<evidence type="ECO:0000256" key="10">
    <source>
        <dbReference type="SAM" id="SignalP"/>
    </source>
</evidence>
<proteinExistence type="inferred from homology"/>
<dbReference type="Gene3D" id="2.30.140.20">
    <property type="entry name" value="Penicillin-binding protein 4, C-terminal domain"/>
    <property type="match status" value="1"/>
</dbReference>
<comment type="caution">
    <text evidence="12">The sequence shown here is derived from an EMBL/GenBank/DDBJ whole genome shotgun (WGS) entry which is preliminary data.</text>
</comment>
<keyword evidence="6" id="KW-0573">Peptidoglycan synthesis</keyword>
<evidence type="ECO:0000313" key="13">
    <source>
        <dbReference type="Proteomes" id="UP001223079"/>
    </source>
</evidence>
<keyword evidence="12" id="KW-0121">Carboxypeptidase</keyword>
<evidence type="ECO:0000313" key="12">
    <source>
        <dbReference type="EMBL" id="MDQ0223241.1"/>
    </source>
</evidence>
<dbReference type="RefSeq" id="WP_307122392.1">
    <property type="nucleotide sequence ID" value="NZ_JAUSTM010000021.1"/>
</dbReference>
<evidence type="ECO:0000256" key="9">
    <source>
        <dbReference type="SAM" id="Phobius"/>
    </source>
</evidence>
<dbReference type="GO" id="GO:0009002">
    <property type="term" value="F:serine-type D-Ala-D-Ala carboxypeptidase activity"/>
    <property type="evidence" value="ECO:0007669"/>
    <property type="project" value="UniProtKB-EC"/>
</dbReference>
<dbReference type="PANTHER" id="PTHR35333:SF4">
    <property type="entry name" value="SLR0121 PROTEIN"/>
    <property type="match status" value="1"/>
</dbReference>
<dbReference type="EMBL" id="JAUSTM010000021">
    <property type="protein sequence ID" value="MDQ0223241.1"/>
    <property type="molecule type" value="Genomic_DNA"/>
</dbReference>
<name>A0ABT9YTC0_9STRE</name>
<evidence type="ECO:0000256" key="5">
    <source>
        <dbReference type="ARBA" id="ARBA00022960"/>
    </source>
</evidence>
<keyword evidence="7" id="KW-0961">Cell wall biogenesis/degradation</keyword>
<dbReference type="EC" id="3.4.16.4" evidence="12"/>
<evidence type="ECO:0000256" key="4">
    <source>
        <dbReference type="ARBA" id="ARBA00022801"/>
    </source>
</evidence>
<evidence type="ECO:0000256" key="3">
    <source>
        <dbReference type="ARBA" id="ARBA00022729"/>
    </source>
</evidence>
<keyword evidence="4 12" id="KW-0378">Hydrolase</keyword>
<evidence type="ECO:0000259" key="11">
    <source>
        <dbReference type="Pfam" id="PF00768"/>
    </source>
</evidence>
<keyword evidence="9" id="KW-1133">Transmembrane helix</keyword>
<dbReference type="PRINTS" id="PR00725">
    <property type="entry name" value="DADACBPTASE1"/>
</dbReference>
<dbReference type="Proteomes" id="UP001223079">
    <property type="component" value="Unassembled WGS sequence"/>
</dbReference>